<dbReference type="GO" id="GO:0000036">
    <property type="term" value="F:acyl carrier activity"/>
    <property type="evidence" value="ECO:0007669"/>
    <property type="project" value="TreeGrafter"/>
</dbReference>
<proteinExistence type="predicted"/>
<evidence type="ECO:0000313" key="2">
    <source>
        <dbReference type="EMBL" id="KAF3450801.1"/>
    </source>
</evidence>
<dbReference type="GO" id="GO:0016297">
    <property type="term" value="F:fatty acyl-[ACP] hydrolase activity"/>
    <property type="evidence" value="ECO:0007669"/>
    <property type="project" value="InterPro"/>
</dbReference>
<dbReference type="InterPro" id="IPR029069">
    <property type="entry name" value="HotDog_dom_sf"/>
</dbReference>
<dbReference type="Proteomes" id="UP000796880">
    <property type="component" value="Unassembled WGS sequence"/>
</dbReference>
<keyword evidence="3" id="KW-1185">Reference proteome</keyword>
<dbReference type="PANTHER" id="PTHR31727:SF2">
    <property type="entry name" value="PALMITOYL-ACYL CARRIER PROTEIN THIOESTERASE, CHLOROPLASTIC"/>
    <property type="match status" value="1"/>
</dbReference>
<comment type="caution">
    <text evidence="2">The sequence shown here is derived from an EMBL/GenBank/DDBJ whole genome shotgun (WGS) entry which is preliminary data.</text>
</comment>
<gene>
    <name evidence="2" type="ORF">FNV43_RR06890</name>
</gene>
<reference evidence="2" key="1">
    <citation type="submission" date="2020-03" db="EMBL/GenBank/DDBJ databases">
        <title>A high-quality chromosome-level genome assembly of a woody plant with both climbing and erect habits, Rhamnella rubrinervis.</title>
        <authorList>
            <person name="Lu Z."/>
            <person name="Yang Y."/>
            <person name="Zhu X."/>
            <person name="Sun Y."/>
        </authorList>
    </citation>
    <scope>NUCLEOTIDE SEQUENCE</scope>
    <source>
        <strain evidence="2">BYM</strain>
        <tissue evidence="2">Leaf</tissue>
    </source>
</reference>
<evidence type="ECO:0000259" key="1">
    <source>
        <dbReference type="Pfam" id="PF20791"/>
    </source>
</evidence>
<dbReference type="SUPFAM" id="SSF54637">
    <property type="entry name" value="Thioesterase/thiol ester dehydrase-isomerase"/>
    <property type="match status" value="1"/>
</dbReference>
<dbReference type="Gene3D" id="3.10.129.10">
    <property type="entry name" value="Hotdog Thioesterase"/>
    <property type="match status" value="1"/>
</dbReference>
<dbReference type="EMBL" id="VOIH02000003">
    <property type="protein sequence ID" value="KAF3450801.1"/>
    <property type="molecule type" value="Genomic_DNA"/>
</dbReference>
<protein>
    <recommendedName>
        <fullName evidence="1">Acyl-ACP thioesterase-like C-terminal domain-containing protein</fullName>
    </recommendedName>
</protein>
<dbReference type="AlphaFoldDB" id="A0A8K0MLP3"/>
<accession>A0A8K0MLP3</accession>
<dbReference type="Pfam" id="PF20791">
    <property type="entry name" value="Acyl-ACP_TE_C"/>
    <property type="match status" value="1"/>
</dbReference>
<dbReference type="InterPro" id="IPR049427">
    <property type="entry name" value="Acyl-ACP_TE_C"/>
</dbReference>
<organism evidence="2 3">
    <name type="scientific">Rhamnella rubrinervis</name>
    <dbReference type="NCBI Taxonomy" id="2594499"/>
    <lineage>
        <taxon>Eukaryota</taxon>
        <taxon>Viridiplantae</taxon>
        <taxon>Streptophyta</taxon>
        <taxon>Embryophyta</taxon>
        <taxon>Tracheophyta</taxon>
        <taxon>Spermatophyta</taxon>
        <taxon>Magnoliopsida</taxon>
        <taxon>eudicotyledons</taxon>
        <taxon>Gunneridae</taxon>
        <taxon>Pentapetalae</taxon>
        <taxon>rosids</taxon>
        <taxon>fabids</taxon>
        <taxon>Rosales</taxon>
        <taxon>Rhamnaceae</taxon>
        <taxon>rhamnoid group</taxon>
        <taxon>Rhamneae</taxon>
        <taxon>Rhamnella</taxon>
    </lineage>
</organism>
<name>A0A8K0MLP3_9ROSA</name>
<dbReference type="InterPro" id="IPR045023">
    <property type="entry name" value="FATA/B"/>
</dbReference>
<dbReference type="OrthoDB" id="1724019at2759"/>
<sequence length="229" mass="26570">MIYWKPRGPEKNINVIDHYDQFLGRLVEAGLVFQQNFIIRSLEIGPDSKAYIGALVSLLQESALKESVLFGIPRLAKLIFELSWLDKYKSDVNPSCMCEYMMMNKKTRKISEFIEETREETQGIFRDNITGPIVSDDDGATKLRELEVDAAHHVRTECYPQSMLEIYKLSAMTLEFRQECGIHRVLQPLSAVDHTAEKRDRIELEHTIRHENQSHMILKAQSRWMPKTA</sequence>
<evidence type="ECO:0000313" key="3">
    <source>
        <dbReference type="Proteomes" id="UP000796880"/>
    </source>
</evidence>
<feature type="domain" description="Acyl-ACP thioesterase-like C-terminal" evidence="1">
    <location>
        <begin position="156"/>
        <end position="224"/>
    </location>
</feature>
<dbReference type="PANTHER" id="PTHR31727">
    <property type="entry name" value="OLEOYL-ACYL CARRIER PROTEIN THIOESTERASE 1, CHLOROPLASTIC"/>
    <property type="match status" value="1"/>
</dbReference>